<feature type="region of interest" description="Disordered" evidence="6">
    <location>
        <begin position="1"/>
        <end position="37"/>
    </location>
</feature>
<evidence type="ECO:0000313" key="9">
    <source>
        <dbReference type="EMBL" id="KAF4624390.1"/>
    </source>
</evidence>
<dbReference type="OrthoDB" id="5086884at2759"/>
<feature type="domain" description="Major facilitator superfamily (MFS) profile" evidence="8">
    <location>
        <begin position="65"/>
        <end position="517"/>
    </location>
</feature>
<dbReference type="EMBL" id="JAAMPI010001670">
    <property type="protein sequence ID" value="KAF4624390.1"/>
    <property type="molecule type" value="Genomic_DNA"/>
</dbReference>
<evidence type="ECO:0000256" key="3">
    <source>
        <dbReference type="ARBA" id="ARBA00022989"/>
    </source>
</evidence>
<name>A0A8H4VXW6_9HELO</name>
<comment type="caution">
    <text evidence="9">The sequence shown here is derived from an EMBL/GenBank/DDBJ whole genome shotgun (WGS) entry which is preliminary data.</text>
</comment>
<dbReference type="SUPFAM" id="SSF103473">
    <property type="entry name" value="MFS general substrate transporter"/>
    <property type="match status" value="1"/>
</dbReference>
<dbReference type="InterPro" id="IPR036259">
    <property type="entry name" value="MFS_trans_sf"/>
</dbReference>
<feature type="transmembrane region" description="Helical" evidence="7">
    <location>
        <begin position="103"/>
        <end position="122"/>
    </location>
</feature>
<dbReference type="PANTHER" id="PTHR42718:SF36">
    <property type="entry name" value="MULTIDRUG TRANSPORTER, PUTATIVE (AFU_ORTHOLOGUE AFUA_4G13820)-RELATED"/>
    <property type="match status" value="1"/>
</dbReference>
<feature type="transmembrane region" description="Helical" evidence="7">
    <location>
        <begin position="364"/>
        <end position="385"/>
    </location>
</feature>
<feature type="transmembrane region" description="Helical" evidence="7">
    <location>
        <begin position="392"/>
        <end position="411"/>
    </location>
</feature>
<feature type="compositionally biased region" description="Polar residues" evidence="6">
    <location>
        <begin position="15"/>
        <end position="28"/>
    </location>
</feature>
<dbReference type="GO" id="GO:0006351">
    <property type="term" value="P:DNA-templated transcription"/>
    <property type="evidence" value="ECO:0007669"/>
    <property type="project" value="InterPro"/>
</dbReference>
<dbReference type="Gene3D" id="1.20.1250.20">
    <property type="entry name" value="MFS general substrate transporter like domains"/>
    <property type="match status" value="1"/>
</dbReference>
<evidence type="ECO:0000256" key="7">
    <source>
        <dbReference type="SAM" id="Phobius"/>
    </source>
</evidence>
<organism evidence="9 10">
    <name type="scientific">Cudoniella acicularis</name>
    <dbReference type="NCBI Taxonomy" id="354080"/>
    <lineage>
        <taxon>Eukaryota</taxon>
        <taxon>Fungi</taxon>
        <taxon>Dikarya</taxon>
        <taxon>Ascomycota</taxon>
        <taxon>Pezizomycotina</taxon>
        <taxon>Leotiomycetes</taxon>
        <taxon>Helotiales</taxon>
        <taxon>Tricladiaceae</taxon>
        <taxon>Cudoniella</taxon>
    </lineage>
</organism>
<dbReference type="PROSITE" id="PS50850">
    <property type="entry name" value="MFS"/>
    <property type="match status" value="1"/>
</dbReference>
<evidence type="ECO:0000256" key="5">
    <source>
        <dbReference type="ARBA" id="ARBA00023242"/>
    </source>
</evidence>
<evidence type="ECO:0000259" key="8">
    <source>
        <dbReference type="PROSITE" id="PS50850"/>
    </source>
</evidence>
<dbReference type="GO" id="GO:0016020">
    <property type="term" value="C:membrane"/>
    <property type="evidence" value="ECO:0007669"/>
    <property type="project" value="UniProtKB-SubCell"/>
</dbReference>
<sequence>MSEPTQAGAYGKEISSPSTLGLQQNENHGQGGESPAMKESLEARLDRLGRQRPEVFDSTWAEIGFVFSISMSQVLSEYFVSGFTVILPTLAQDLHIPAASSTWPASAFSLVVASFLLVFGRFADMYGSYPIYVGGLAWLAAWSLIAGFSTNDIMLNFCRAFQGLGSAAFLPLSVMILGNIYRPGPRKNLVFSIYGACAPTGFFIGIFFAGVTAEYTTWSWYFWIGGILAAIAALTSYFSIPSDIREKISAPDRPKMDWLGSFLIVCGLILFTFAIIDSSHAPQRWKTPYIYILFIFGLLLLLCAVYVEIRHAEEPLLPGSLFKVPCMSALVIALFFTYGSLGIFLLYGTFYMEEVMGASPLQVVAWYVPMALGGCLISTFGGFVLHRIPGTILIILAGTSWIVAPSLFAIAPQGASYWAYIFPSMICATVGIDITFNVANIFITTSLPQKQQGLAGCVIMLLLHLGIAVCLGFADIINTYAVDRLGTRKSYHAVFWFEVACAATALIILVLFVKIKKAESELTVEEREKLEAEDNGVYEAEREGAATSNRGFRVPRQKEKLYPQIPDIAPSIEAPTIMDLFNAANVSEQTGQSDHEEAEWEMGALPVNNSTERQSRKLRRSCELCRTSKGRCLKEGKKCIFLEAKPRPKRAKNSRIRVAEMEEKLEGLVALLTSTTHATKESLSTTLPTTVSVNEKPHPIAKEPFPSQFPPSRLQNAQVPIHYSVFPFPDTVYDDLNDPISRGIVSFERAEQLVRIFRTKAPKFPFVLIPPQMSLDTLRRERPFFLLSVLTYTSQSTVKVQKELELELKESLSKRIFIDGEKSLDLLQGLLIYILSYHFFFLTNTQQVYQLVQMAVTMTVDLGINKPTRDRIPSNLAILSCTPLAFLPKRSSEELESRRTFLGCYFVVTSKPANITYNEYMSDCCEALSQAADAETDHLIPYFIKLQRLVEEVNHAFNYNTNLQLSELETVRIEILLKAFEDQLKSFETTFPAKLWDNTAIMMSFFAVRIYIYEIGFHAKVPANSESMSTHSNHRSWYFAAARNKTLTRCLQAAKDYLDRFMLLSPPDIFDFMVQDFVQIVYAILILGAFTTPLDAPTLDHEHARETANVGHYLDLMINKIADIAIARDDNHNPYLHNFNILLRQSRIWYVQSVNGISAGGSPFSGNTDLDFMNILPVITTRCVDWCVAVGQSEEQWAEIFSNWPSDLSTISMDSSFE</sequence>
<dbReference type="Pfam" id="PF07690">
    <property type="entry name" value="MFS_1"/>
    <property type="match status" value="1"/>
</dbReference>
<keyword evidence="3 7" id="KW-1133">Transmembrane helix</keyword>
<feature type="transmembrane region" description="Helical" evidence="7">
    <location>
        <begin position="328"/>
        <end position="352"/>
    </location>
</feature>
<feature type="transmembrane region" description="Helical" evidence="7">
    <location>
        <begin position="417"/>
        <end position="442"/>
    </location>
</feature>
<dbReference type="InterPro" id="IPR020846">
    <property type="entry name" value="MFS_dom"/>
</dbReference>
<dbReference type="CDD" id="cd17476">
    <property type="entry name" value="MFS_Amf1_MDR_like"/>
    <property type="match status" value="1"/>
</dbReference>
<keyword evidence="4 7" id="KW-0472">Membrane</keyword>
<accession>A0A8H4VXW6</accession>
<keyword evidence="10" id="KW-1185">Reference proteome</keyword>
<feature type="transmembrane region" description="Helical" evidence="7">
    <location>
        <begin position="188"/>
        <end position="208"/>
    </location>
</feature>
<evidence type="ECO:0000256" key="6">
    <source>
        <dbReference type="SAM" id="MobiDB-lite"/>
    </source>
</evidence>
<feature type="transmembrane region" description="Helical" evidence="7">
    <location>
        <begin position="220"/>
        <end position="238"/>
    </location>
</feature>
<gene>
    <name evidence="9" type="ORF">G7Y89_g13783</name>
</gene>
<dbReference type="Proteomes" id="UP000566819">
    <property type="component" value="Unassembled WGS sequence"/>
</dbReference>
<protein>
    <recommendedName>
        <fullName evidence="8">Major facilitator superfamily (MFS) profile domain-containing protein</fullName>
    </recommendedName>
</protein>
<reference evidence="9 10" key="1">
    <citation type="submission" date="2020-03" db="EMBL/GenBank/DDBJ databases">
        <title>Draft Genome Sequence of Cudoniella acicularis.</title>
        <authorList>
            <person name="Buettner E."/>
            <person name="Kellner H."/>
        </authorList>
    </citation>
    <scope>NUCLEOTIDE SEQUENCE [LARGE SCALE GENOMIC DNA]</scope>
    <source>
        <strain evidence="9 10">DSM 108380</strain>
    </source>
</reference>
<feature type="transmembrane region" description="Helical" evidence="7">
    <location>
        <begin position="288"/>
        <end position="307"/>
    </location>
</feature>
<dbReference type="PANTHER" id="PTHR42718">
    <property type="entry name" value="MAJOR FACILITATOR SUPERFAMILY MULTIDRUG TRANSPORTER MFSC"/>
    <property type="match status" value="1"/>
</dbReference>
<dbReference type="CDD" id="cd12148">
    <property type="entry name" value="fungal_TF_MHR"/>
    <property type="match status" value="1"/>
</dbReference>
<dbReference type="GO" id="GO:0022857">
    <property type="term" value="F:transmembrane transporter activity"/>
    <property type="evidence" value="ECO:0007669"/>
    <property type="project" value="InterPro"/>
</dbReference>
<feature type="transmembrane region" description="Helical" evidence="7">
    <location>
        <begin position="824"/>
        <end position="842"/>
    </location>
</feature>
<dbReference type="GO" id="GO:0003677">
    <property type="term" value="F:DNA binding"/>
    <property type="evidence" value="ECO:0007669"/>
    <property type="project" value="InterPro"/>
</dbReference>
<keyword evidence="2 7" id="KW-0812">Transmembrane</keyword>
<dbReference type="InterPro" id="IPR011701">
    <property type="entry name" value="MFS"/>
</dbReference>
<dbReference type="Gene3D" id="1.20.1720.10">
    <property type="entry name" value="Multidrug resistance protein D"/>
    <property type="match status" value="1"/>
</dbReference>
<evidence type="ECO:0000256" key="4">
    <source>
        <dbReference type="ARBA" id="ARBA00023136"/>
    </source>
</evidence>
<feature type="transmembrane region" description="Helical" evidence="7">
    <location>
        <begin position="494"/>
        <end position="513"/>
    </location>
</feature>
<dbReference type="AlphaFoldDB" id="A0A8H4VXW6"/>
<proteinExistence type="predicted"/>
<evidence type="ECO:0000256" key="2">
    <source>
        <dbReference type="ARBA" id="ARBA00022692"/>
    </source>
</evidence>
<comment type="subcellular location">
    <subcellularLocation>
        <location evidence="1">Membrane</location>
        <topology evidence="1">Multi-pass membrane protein</topology>
    </subcellularLocation>
</comment>
<feature type="transmembrane region" description="Helical" evidence="7">
    <location>
        <begin position="74"/>
        <end position="91"/>
    </location>
</feature>
<evidence type="ECO:0000256" key="1">
    <source>
        <dbReference type="ARBA" id="ARBA00004141"/>
    </source>
</evidence>
<feature type="transmembrane region" description="Helical" evidence="7">
    <location>
        <begin position="454"/>
        <end position="474"/>
    </location>
</feature>
<dbReference type="InterPro" id="IPR007219">
    <property type="entry name" value="XnlR_reg_dom"/>
</dbReference>
<feature type="transmembrane region" description="Helical" evidence="7">
    <location>
        <begin position="258"/>
        <end position="276"/>
    </location>
</feature>
<dbReference type="Pfam" id="PF04082">
    <property type="entry name" value="Fungal_trans"/>
    <property type="match status" value="1"/>
</dbReference>
<evidence type="ECO:0000313" key="10">
    <source>
        <dbReference type="Proteomes" id="UP000566819"/>
    </source>
</evidence>
<keyword evidence="5" id="KW-0539">Nucleus</keyword>
<dbReference type="FunFam" id="1.20.1250.20:FF:000447">
    <property type="entry name" value="MFS multidrug transporter, putative"/>
    <property type="match status" value="1"/>
</dbReference>
<feature type="transmembrane region" description="Helical" evidence="7">
    <location>
        <begin position="160"/>
        <end position="181"/>
    </location>
</feature>
<feature type="transmembrane region" description="Helical" evidence="7">
    <location>
        <begin position="129"/>
        <end position="148"/>
    </location>
</feature>
<dbReference type="GO" id="GO:0008270">
    <property type="term" value="F:zinc ion binding"/>
    <property type="evidence" value="ECO:0007669"/>
    <property type="project" value="InterPro"/>
</dbReference>